<keyword evidence="2 8" id="KW-0813">Transport</keyword>
<sequence>MSTLNKCNPLAKAVRSALFAGAATALTFAPNVFAAEDGEDTEEQKVTITGSRIKRADIETSSPVQVTSSEEIKLSGYTRIEDLMNSLPQVEAAETSFLSNGAAGVATLDLRGMGAERTLVLINGRRLQPGGVYSQNPDVNQIPAALVERVEVMTGGGSSTYGADAVAGVVNFVMKDNFEGLEITAGASGYQHDNDNDYIQGLLDDKGFEYPTGSSGIDGKTYNLDITVGGSFDGGKGHATAYATYRRVNELRQGARDYSSCALSGSGRACGGSFNAVVPNFDIYPIDPISGDTVYGYAQYSPDDPNYNDAEDADNTIYGVNGRPGYLDDDENFVEYPWANPESGANKWYTLTPDSGFTGVGNNLYNYAPVNHFMRPDDRYTLGAYVNYEINEQFRPYLEISYMHDYTKAQIAESGTFFAEEYTISCDPDTSPLNADQLAATCGNYGLNANSGSTDNIAVYIGKRNIEGGPRVGILDHSSYRIVFGTEGDINDRWAYDASLQYGTTSSSNAYINDFFGPRITQAISANGLTCDGNCVPYNVFTYNGVTPEAAAQLTGTAILNGVTSQTVFNAFVTGELDATLPSAETPIAAVFGVEHRIEEFERIADEVFAKGQLLGQGGETPSIMGEYDVSELFTELSVPLVQGVEGVESLTLDLGYRYSDYSSSGSESTYKVALDYMPVDGWKVRASFNRAVRAPNVAELFQPQGLGLWQGADPCAGAIDPDTGLVGSGYTAEQCARTGLSTSSYGAISASPASQYNGLQGGNPDLKPEIADTMTFGVVGSPFEDFNFSIDYFNIELEDVIGALGGQLIIEKCAETGLALFCDKINRSGSGSLWLGQTGFVERTNINLASRHWTGVDLSANFQMELGDGILKANMIGTYMTKKEYIPLPELPEESYDCAGTVSTDCFAQPDWRHSLKVSYSTDSFWTVSAKWRYYGKVDYTGTADELVGEGISSQSYFDIKGSFDVADGVGVLVGINNVFDKEPPLVGGTLSNNANAIAGFYDVLGRYIHASVTFNF</sequence>
<accession>A0ABV2BRX9</accession>
<dbReference type="PROSITE" id="PS52016">
    <property type="entry name" value="TONB_DEPENDENT_REC_3"/>
    <property type="match status" value="1"/>
</dbReference>
<dbReference type="Pfam" id="PF07715">
    <property type="entry name" value="Plug"/>
    <property type="match status" value="1"/>
</dbReference>
<organism evidence="13 14">
    <name type="scientific">Aliikangiella maris</name>
    <dbReference type="NCBI Taxonomy" id="3162458"/>
    <lineage>
        <taxon>Bacteria</taxon>
        <taxon>Pseudomonadati</taxon>
        <taxon>Pseudomonadota</taxon>
        <taxon>Gammaproteobacteria</taxon>
        <taxon>Oceanospirillales</taxon>
        <taxon>Pleioneaceae</taxon>
        <taxon>Aliikangiella</taxon>
    </lineage>
</organism>
<keyword evidence="10" id="KW-0732">Signal</keyword>
<evidence type="ECO:0000256" key="7">
    <source>
        <dbReference type="ARBA" id="ARBA00023237"/>
    </source>
</evidence>
<comment type="caution">
    <text evidence="13">The sequence shown here is derived from an EMBL/GenBank/DDBJ whole genome shotgun (WGS) entry which is preliminary data.</text>
</comment>
<evidence type="ECO:0000256" key="2">
    <source>
        <dbReference type="ARBA" id="ARBA00022448"/>
    </source>
</evidence>
<dbReference type="SUPFAM" id="SSF56935">
    <property type="entry name" value="Porins"/>
    <property type="match status" value="1"/>
</dbReference>
<keyword evidence="3 8" id="KW-1134">Transmembrane beta strand</keyword>
<evidence type="ECO:0000256" key="6">
    <source>
        <dbReference type="ARBA" id="ARBA00023136"/>
    </source>
</evidence>
<keyword evidence="7 8" id="KW-0998">Cell outer membrane</keyword>
<dbReference type="RefSeq" id="WP_353874271.1">
    <property type="nucleotide sequence ID" value="NZ_JBEVCJ010000005.1"/>
</dbReference>
<keyword evidence="13" id="KW-0675">Receptor</keyword>
<dbReference type="InterPro" id="IPR012910">
    <property type="entry name" value="Plug_dom"/>
</dbReference>
<evidence type="ECO:0000313" key="14">
    <source>
        <dbReference type="Proteomes" id="UP001548189"/>
    </source>
</evidence>
<dbReference type="InterPro" id="IPR000531">
    <property type="entry name" value="Beta-barrel_TonB"/>
</dbReference>
<keyword evidence="14" id="KW-1185">Reference proteome</keyword>
<keyword evidence="6 8" id="KW-0472">Membrane</keyword>
<evidence type="ECO:0000256" key="4">
    <source>
        <dbReference type="ARBA" id="ARBA00022692"/>
    </source>
</evidence>
<evidence type="ECO:0000256" key="9">
    <source>
        <dbReference type="RuleBase" id="RU003357"/>
    </source>
</evidence>
<evidence type="ECO:0000259" key="12">
    <source>
        <dbReference type="Pfam" id="PF07715"/>
    </source>
</evidence>
<dbReference type="Proteomes" id="UP001548189">
    <property type="component" value="Unassembled WGS sequence"/>
</dbReference>
<keyword evidence="4 8" id="KW-0812">Transmembrane</keyword>
<keyword evidence="5 9" id="KW-0798">TonB box</keyword>
<evidence type="ECO:0000256" key="3">
    <source>
        <dbReference type="ARBA" id="ARBA00022452"/>
    </source>
</evidence>
<reference evidence="13 14" key="1">
    <citation type="submission" date="2024-06" db="EMBL/GenBank/DDBJ databases">
        <authorList>
            <person name="Li F."/>
        </authorList>
    </citation>
    <scope>NUCLEOTIDE SEQUENCE [LARGE SCALE GENOMIC DNA]</scope>
    <source>
        <strain evidence="13 14">GXAS 311</strain>
    </source>
</reference>
<dbReference type="Gene3D" id="2.40.170.20">
    <property type="entry name" value="TonB-dependent receptor, beta-barrel domain"/>
    <property type="match status" value="1"/>
</dbReference>
<evidence type="ECO:0000313" key="13">
    <source>
        <dbReference type="EMBL" id="MET1254688.1"/>
    </source>
</evidence>
<evidence type="ECO:0000256" key="1">
    <source>
        <dbReference type="ARBA" id="ARBA00004571"/>
    </source>
</evidence>
<dbReference type="PANTHER" id="PTHR47234">
    <property type="match status" value="1"/>
</dbReference>
<feature type="domain" description="TonB-dependent receptor plug" evidence="12">
    <location>
        <begin position="58"/>
        <end position="169"/>
    </location>
</feature>
<comment type="similarity">
    <text evidence="8 9">Belongs to the TonB-dependent receptor family.</text>
</comment>
<protein>
    <submittedName>
        <fullName evidence="13">TonB-dependent receptor</fullName>
    </submittedName>
</protein>
<dbReference type="InterPro" id="IPR036942">
    <property type="entry name" value="Beta-barrel_TonB_sf"/>
</dbReference>
<evidence type="ECO:0000256" key="5">
    <source>
        <dbReference type="ARBA" id="ARBA00023077"/>
    </source>
</evidence>
<evidence type="ECO:0000259" key="11">
    <source>
        <dbReference type="Pfam" id="PF00593"/>
    </source>
</evidence>
<feature type="domain" description="TonB-dependent receptor-like beta-barrel" evidence="11">
    <location>
        <begin position="445"/>
        <end position="980"/>
    </location>
</feature>
<evidence type="ECO:0000256" key="10">
    <source>
        <dbReference type="SAM" id="SignalP"/>
    </source>
</evidence>
<comment type="subcellular location">
    <subcellularLocation>
        <location evidence="1 8">Cell outer membrane</location>
        <topology evidence="1 8">Multi-pass membrane protein</topology>
    </subcellularLocation>
</comment>
<evidence type="ECO:0000256" key="8">
    <source>
        <dbReference type="PROSITE-ProRule" id="PRU01360"/>
    </source>
</evidence>
<dbReference type="EMBL" id="JBEVCJ010000005">
    <property type="protein sequence ID" value="MET1254688.1"/>
    <property type="molecule type" value="Genomic_DNA"/>
</dbReference>
<proteinExistence type="inferred from homology"/>
<name>A0ABV2BRX9_9GAMM</name>
<dbReference type="PANTHER" id="PTHR47234:SF2">
    <property type="entry name" value="TONB-DEPENDENT RECEPTOR"/>
    <property type="match status" value="1"/>
</dbReference>
<feature type="signal peptide" evidence="10">
    <location>
        <begin position="1"/>
        <end position="34"/>
    </location>
</feature>
<dbReference type="Gene3D" id="2.170.130.10">
    <property type="entry name" value="TonB-dependent receptor, plug domain"/>
    <property type="match status" value="1"/>
</dbReference>
<feature type="chain" id="PRO_5045415108" evidence="10">
    <location>
        <begin position="35"/>
        <end position="1018"/>
    </location>
</feature>
<gene>
    <name evidence="13" type="ORF">ABVT43_06075</name>
</gene>
<dbReference type="InterPro" id="IPR037066">
    <property type="entry name" value="Plug_dom_sf"/>
</dbReference>
<dbReference type="Pfam" id="PF00593">
    <property type="entry name" value="TonB_dep_Rec_b-barrel"/>
    <property type="match status" value="1"/>
</dbReference>
<dbReference type="InterPro" id="IPR039426">
    <property type="entry name" value="TonB-dep_rcpt-like"/>
</dbReference>